<sequence length="127" mass="14707">MNTSSTPTGATPEPSSLNNPSHLTSCFVKQKKRFSRILELTKDFSWHHVKTSENPSDIISRGNIPQQLLDNSLWWNGPQFLQKVTVQLSDTNDIPTDDIYFHELKKESDKTSFKFGLYLFEFTFKHQ</sequence>
<evidence type="ECO:0000313" key="2">
    <source>
        <dbReference type="EMBL" id="GBM31778.1"/>
    </source>
</evidence>
<dbReference type="EMBL" id="BGPR01000692">
    <property type="protein sequence ID" value="GBM31778.1"/>
    <property type="molecule type" value="Genomic_DNA"/>
</dbReference>
<dbReference type="AlphaFoldDB" id="A0A4Y2EUD3"/>
<evidence type="ECO:0000313" key="3">
    <source>
        <dbReference type="Proteomes" id="UP000499080"/>
    </source>
</evidence>
<dbReference type="Proteomes" id="UP000499080">
    <property type="component" value="Unassembled WGS sequence"/>
</dbReference>
<dbReference type="OrthoDB" id="10051210at2759"/>
<gene>
    <name evidence="2" type="ORF">AVEN_56887_1</name>
</gene>
<name>A0A4Y2EUD3_ARAVE</name>
<accession>A0A4Y2EUD3</accession>
<evidence type="ECO:0000256" key="1">
    <source>
        <dbReference type="SAM" id="MobiDB-lite"/>
    </source>
</evidence>
<reference evidence="2 3" key="1">
    <citation type="journal article" date="2019" name="Sci. Rep.">
        <title>Orb-weaving spider Araneus ventricosus genome elucidates the spidroin gene catalogue.</title>
        <authorList>
            <person name="Kono N."/>
            <person name="Nakamura H."/>
            <person name="Ohtoshi R."/>
            <person name="Moran D.A.P."/>
            <person name="Shinohara A."/>
            <person name="Yoshida Y."/>
            <person name="Fujiwara M."/>
            <person name="Mori M."/>
            <person name="Tomita M."/>
            <person name="Arakawa K."/>
        </authorList>
    </citation>
    <scope>NUCLEOTIDE SEQUENCE [LARGE SCALE GENOMIC DNA]</scope>
</reference>
<feature type="region of interest" description="Disordered" evidence="1">
    <location>
        <begin position="1"/>
        <end position="22"/>
    </location>
</feature>
<proteinExistence type="predicted"/>
<protein>
    <submittedName>
        <fullName evidence="2">Uncharacterized protein</fullName>
    </submittedName>
</protein>
<comment type="caution">
    <text evidence="2">The sequence shown here is derived from an EMBL/GenBank/DDBJ whole genome shotgun (WGS) entry which is preliminary data.</text>
</comment>
<organism evidence="2 3">
    <name type="scientific">Araneus ventricosus</name>
    <name type="common">Orbweaver spider</name>
    <name type="synonym">Epeira ventricosa</name>
    <dbReference type="NCBI Taxonomy" id="182803"/>
    <lineage>
        <taxon>Eukaryota</taxon>
        <taxon>Metazoa</taxon>
        <taxon>Ecdysozoa</taxon>
        <taxon>Arthropoda</taxon>
        <taxon>Chelicerata</taxon>
        <taxon>Arachnida</taxon>
        <taxon>Araneae</taxon>
        <taxon>Araneomorphae</taxon>
        <taxon>Entelegynae</taxon>
        <taxon>Araneoidea</taxon>
        <taxon>Araneidae</taxon>
        <taxon>Araneus</taxon>
    </lineage>
</organism>
<keyword evidence="3" id="KW-1185">Reference proteome</keyword>